<protein>
    <submittedName>
        <fullName evidence="2">Uncharacterized protein</fullName>
    </submittedName>
</protein>
<sequence>MASEPSTGWDFELLHNQVPETPAYVAKWKSTFEANCCILSDSSYHLRQRLGIQKILEIRRFKSTNLPYYHESLVALLEAHDQPDPERSTHKYILIERDVDCETPIREPDPDHEGQWKLRWKAAARTKSGELKRMANGKTDADDLVKLVGGWPTDELELSRLLYPTTEPGPTLVDLIVAAYVTHNSHSKYNLFRRQCYWYAATVADVLESEFQPRRLRQRYDAALKQSSEDSAKCSDQQFHPKDGSWNNFNIHKVQPGLVAEIHQEFLKERYILMKNISDATEKALAQVRAREEAERRAEADREAREEAERRAEADREAREVAERRAEADREAREVAERKAKEIKEEADADREAREVAERKAKEADARIAELEALLKLQHGTQSSKV</sequence>
<evidence type="ECO:0000256" key="1">
    <source>
        <dbReference type="SAM" id="MobiDB-lite"/>
    </source>
</evidence>
<comment type="caution">
    <text evidence="2">The sequence shown here is derived from an EMBL/GenBank/DDBJ whole genome shotgun (WGS) entry which is preliminary data.</text>
</comment>
<organism evidence="2 3">
    <name type="scientific">Sphagnurus paluster</name>
    <dbReference type="NCBI Taxonomy" id="117069"/>
    <lineage>
        <taxon>Eukaryota</taxon>
        <taxon>Fungi</taxon>
        <taxon>Dikarya</taxon>
        <taxon>Basidiomycota</taxon>
        <taxon>Agaricomycotina</taxon>
        <taxon>Agaricomycetes</taxon>
        <taxon>Agaricomycetidae</taxon>
        <taxon>Agaricales</taxon>
        <taxon>Tricholomatineae</taxon>
        <taxon>Lyophyllaceae</taxon>
        <taxon>Sphagnurus</taxon>
    </lineage>
</organism>
<reference evidence="2" key="2">
    <citation type="submission" date="2021-10" db="EMBL/GenBank/DDBJ databases">
        <title>Phylogenomics reveals ancestral predisposition of the termite-cultivated fungus Termitomyces towards a domesticated lifestyle.</title>
        <authorList>
            <person name="Auxier B."/>
            <person name="Grum-Grzhimaylo A."/>
            <person name="Cardenas M.E."/>
            <person name="Lodge J.D."/>
            <person name="Laessoe T."/>
            <person name="Pedersen O."/>
            <person name="Smith M.E."/>
            <person name="Kuyper T.W."/>
            <person name="Franco-Molano E.A."/>
            <person name="Baroni T.J."/>
            <person name="Aanen D.K."/>
        </authorList>
    </citation>
    <scope>NUCLEOTIDE SEQUENCE</scope>
    <source>
        <strain evidence="2">D49</strain>
    </source>
</reference>
<gene>
    <name evidence="2" type="ORF">H0H81_003027</name>
</gene>
<name>A0A9P7KIB7_9AGAR</name>
<keyword evidence="3" id="KW-1185">Reference proteome</keyword>
<reference evidence="2" key="1">
    <citation type="submission" date="2021-02" db="EMBL/GenBank/DDBJ databases">
        <authorList>
            <person name="Nieuwenhuis M."/>
            <person name="Van De Peppel L.J.J."/>
        </authorList>
    </citation>
    <scope>NUCLEOTIDE SEQUENCE</scope>
    <source>
        <strain evidence="2">D49</strain>
    </source>
</reference>
<evidence type="ECO:0000313" key="3">
    <source>
        <dbReference type="Proteomes" id="UP000717328"/>
    </source>
</evidence>
<dbReference type="AlphaFoldDB" id="A0A9P7KIB7"/>
<dbReference type="Proteomes" id="UP000717328">
    <property type="component" value="Unassembled WGS sequence"/>
</dbReference>
<dbReference type="OrthoDB" id="2993336at2759"/>
<feature type="region of interest" description="Disordered" evidence="1">
    <location>
        <begin position="297"/>
        <end position="359"/>
    </location>
</feature>
<proteinExistence type="predicted"/>
<accession>A0A9P7KIB7</accession>
<evidence type="ECO:0000313" key="2">
    <source>
        <dbReference type="EMBL" id="KAG5649575.1"/>
    </source>
</evidence>
<dbReference type="EMBL" id="JABCKI010000862">
    <property type="protein sequence ID" value="KAG5649575.1"/>
    <property type="molecule type" value="Genomic_DNA"/>
</dbReference>